<evidence type="ECO:0000256" key="1">
    <source>
        <dbReference type="ARBA" id="ARBA00004163"/>
    </source>
</evidence>
<keyword evidence="7" id="KW-0653">Protein transport</keyword>
<keyword evidence="6" id="KW-0931">ER-Golgi transport</keyword>
<name>A0A1B9GHM0_9TREE</name>
<keyword evidence="9 11" id="KW-0472">Membrane</keyword>
<evidence type="ECO:0000313" key="12">
    <source>
        <dbReference type="EMBL" id="OCF30549.1"/>
    </source>
</evidence>
<proteinExistence type="inferred from homology"/>
<feature type="region of interest" description="Disordered" evidence="10">
    <location>
        <begin position="126"/>
        <end position="185"/>
    </location>
</feature>
<accession>A0A1B9GHM0</accession>
<evidence type="ECO:0000256" key="11">
    <source>
        <dbReference type="SAM" id="Phobius"/>
    </source>
</evidence>
<evidence type="ECO:0000256" key="8">
    <source>
        <dbReference type="ARBA" id="ARBA00022989"/>
    </source>
</evidence>
<evidence type="ECO:0000256" key="4">
    <source>
        <dbReference type="ARBA" id="ARBA00022692"/>
    </source>
</evidence>
<dbReference type="GO" id="GO:0005484">
    <property type="term" value="F:SNAP receptor activity"/>
    <property type="evidence" value="ECO:0007669"/>
    <property type="project" value="TreeGrafter"/>
</dbReference>
<organism evidence="12 13">
    <name type="scientific">Kwoniella heveanensis BCC8398</name>
    <dbReference type="NCBI Taxonomy" id="1296120"/>
    <lineage>
        <taxon>Eukaryota</taxon>
        <taxon>Fungi</taxon>
        <taxon>Dikarya</taxon>
        <taxon>Basidiomycota</taxon>
        <taxon>Agaricomycotina</taxon>
        <taxon>Tremellomycetes</taxon>
        <taxon>Tremellales</taxon>
        <taxon>Cryptococcaceae</taxon>
        <taxon>Kwoniella</taxon>
    </lineage>
</organism>
<evidence type="ECO:0000313" key="13">
    <source>
        <dbReference type="Proteomes" id="UP000092666"/>
    </source>
</evidence>
<dbReference type="STRING" id="1296120.A0A1B9GHM0"/>
<evidence type="ECO:0000256" key="9">
    <source>
        <dbReference type="ARBA" id="ARBA00023136"/>
    </source>
</evidence>
<evidence type="ECO:0000256" key="2">
    <source>
        <dbReference type="ARBA" id="ARBA00007891"/>
    </source>
</evidence>
<dbReference type="Pfam" id="PF09753">
    <property type="entry name" value="Use1"/>
    <property type="match status" value="1"/>
</dbReference>
<keyword evidence="13" id="KW-1185">Reference proteome</keyword>
<dbReference type="GO" id="GO:0015031">
    <property type="term" value="P:protein transport"/>
    <property type="evidence" value="ECO:0007669"/>
    <property type="project" value="UniProtKB-KW"/>
</dbReference>
<comment type="similarity">
    <text evidence="2">Belongs to the USE1 family.</text>
</comment>
<dbReference type="EMBL" id="KV700147">
    <property type="protein sequence ID" value="OCF30549.1"/>
    <property type="molecule type" value="Genomic_DNA"/>
</dbReference>
<keyword evidence="4 11" id="KW-0812">Transmembrane</keyword>
<keyword evidence="8 11" id="KW-1133">Transmembrane helix</keyword>
<evidence type="ECO:0000256" key="3">
    <source>
        <dbReference type="ARBA" id="ARBA00022448"/>
    </source>
</evidence>
<dbReference type="PANTHER" id="PTHR13050:SF7">
    <property type="entry name" value="VESICLE TRANSPORT PROTEIN USE1"/>
    <property type="match status" value="1"/>
</dbReference>
<sequence length="370" mass="39387">MIATPSTASIDLLETASPLAIQAAKHASSNQHALINLIRLVKSLETKYITEDDELGEEYLVKRDWETLLYARALLDALKEGNEQSSKTTSTLADLERTLDNVQSSFRARVTSPLPTPSLNPALIALPMTPNPSNPASTGRNFDETSTSRTGTPTLSAPSTLAPTQRGSTSTGAGATRSSANTPVPTHNTVIAADRAPTVNGTSKCIGAGVRKRRTKVDDYLLQRSRADLQDSSSSSSSANDLLPLKPVVKANRAGQGLSDRDALLAGAGKGVGSVIGSAQLHEELGGQLADMSHRLKLNAVHLSNSLEKEKGILETSQEVLEKNLASTRSSKKQLSSVSKKGRGTTCLTLGVVVLVMVLFIWTYMLIRFT</sequence>
<comment type="subcellular location">
    <subcellularLocation>
        <location evidence="1">Endoplasmic reticulum membrane</location>
        <topology evidence="1">Single-pass type IV membrane protein</topology>
    </subcellularLocation>
</comment>
<evidence type="ECO:0000256" key="10">
    <source>
        <dbReference type="SAM" id="MobiDB-lite"/>
    </source>
</evidence>
<feature type="transmembrane region" description="Helical" evidence="11">
    <location>
        <begin position="348"/>
        <end position="367"/>
    </location>
</feature>
<dbReference type="Proteomes" id="UP000092666">
    <property type="component" value="Unassembled WGS sequence"/>
</dbReference>
<dbReference type="GO" id="GO:0005789">
    <property type="term" value="C:endoplasmic reticulum membrane"/>
    <property type="evidence" value="ECO:0007669"/>
    <property type="project" value="UniProtKB-SubCell"/>
</dbReference>
<keyword evidence="5" id="KW-0256">Endoplasmic reticulum</keyword>
<reference evidence="12 13" key="1">
    <citation type="submission" date="2013-07" db="EMBL/GenBank/DDBJ databases">
        <title>The Genome Sequence of Cryptococcus heveanensis BCC8398.</title>
        <authorList>
            <consortium name="The Broad Institute Genome Sequencing Platform"/>
            <person name="Cuomo C."/>
            <person name="Litvintseva A."/>
            <person name="Chen Y."/>
            <person name="Heitman J."/>
            <person name="Sun S."/>
            <person name="Springer D."/>
            <person name="Dromer F."/>
            <person name="Young S.K."/>
            <person name="Zeng Q."/>
            <person name="Gargeya S."/>
            <person name="Fitzgerald M."/>
            <person name="Abouelleil A."/>
            <person name="Alvarado L."/>
            <person name="Berlin A.M."/>
            <person name="Chapman S.B."/>
            <person name="Dewar J."/>
            <person name="Goldberg J."/>
            <person name="Griggs A."/>
            <person name="Gujja S."/>
            <person name="Hansen M."/>
            <person name="Howarth C."/>
            <person name="Imamovic A."/>
            <person name="Larimer J."/>
            <person name="McCowan C."/>
            <person name="Murphy C."/>
            <person name="Pearson M."/>
            <person name="Priest M."/>
            <person name="Roberts A."/>
            <person name="Saif S."/>
            <person name="Shea T."/>
            <person name="Sykes S."/>
            <person name="Wortman J."/>
            <person name="Nusbaum C."/>
            <person name="Birren B."/>
        </authorList>
    </citation>
    <scope>NUCLEOTIDE SEQUENCE [LARGE SCALE GENOMIC DNA]</scope>
    <source>
        <strain evidence="12 13">BCC8398</strain>
    </source>
</reference>
<evidence type="ECO:0000256" key="7">
    <source>
        <dbReference type="ARBA" id="ARBA00022927"/>
    </source>
</evidence>
<gene>
    <name evidence="12" type="ORF">I316_07817</name>
</gene>
<reference evidence="13" key="2">
    <citation type="submission" date="2013-12" db="EMBL/GenBank/DDBJ databases">
        <title>Evolution of pathogenesis and genome organization in the Tremellales.</title>
        <authorList>
            <person name="Cuomo C."/>
            <person name="Litvintseva A."/>
            <person name="Heitman J."/>
            <person name="Chen Y."/>
            <person name="Sun S."/>
            <person name="Springer D."/>
            <person name="Dromer F."/>
            <person name="Young S."/>
            <person name="Zeng Q."/>
            <person name="Chapman S."/>
            <person name="Gujja S."/>
            <person name="Saif S."/>
            <person name="Birren B."/>
        </authorList>
    </citation>
    <scope>NUCLEOTIDE SEQUENCE [LARGE SCALE GENOMIC DNA]</scope>
    <source>
        <strain evidence="13">BCC8398</strain>
    </source>
</reference>
<dbReference type="PANTHER" id="PTHR13050">
    <property type="entry name" value="USE1-LIKE PROTEIN"/>
    <property type="match status" value="1"/>
</dbReference>
<dbReference type="AlphaFoldDB" id="A0A1B9GHM0"/>
<evidence type="ECO:0000256" key="5">
    <source>
        <dbReference type="ARBA" id="ARBA00022824"/>
    </source>
</evidence>
<feature type="compositionally biased region" description="Polar residues" evidence="10">
    <location>
        <begin position="134"/>
        <end position="165"/>
    </location>
</feature>
<evidence type="ECO:0000256" key="6">
    <source>
        <dbReference type="ARBA" id="ARBA00022892"/>
    </source>
</evidence>
<dbReference type="OrthoDB" id="4506189at2759"/>
<feature type="compositionally biased region" description="Low complexity" evidence="10">
    <location>
        <begin position="166"/>
        <end position="180"/>
    </location>
</feature>
<keyword evidence="3" id="KW-0813">Transport</keyword>
<dbReference type="GO" id="GO:0031201">
    <property type="term" value="C:SNARE complex"/>
    <property type="evidence" value="ECO:0007669"/>
    <property type="project" value="TreeGrafter"/>
</dbReference>
<protein>
    <submittedName>
        <fullName evidence="12">Uncharacterized protein</fullName>
    </submittedName>
</protein>
<dbReference type="InterPro" id="IPR019150">
    <property type="entry name" value="Vesicle_transport_protein_Use1"/>
</dbReference>
<dbReference type="GO" id="GO:0006890">
    <property type="term" value="P:retrograde vesicle-mediated transport, Golgi to endoplasmic reticulum"/>
    <property type="evidence" value="ECO:0007669"/>
    <property type="project" value="TreeGrafter"/>
</dbReference>